<protein>
    <submittedName>
        <fullName evidence="1">Uncharacterized protein</fullName>
    </submittedName>
</protein>
<dbReference type="Proteomes" id="UP001627408">
    <property type="component" value="Unassembled WGS sequence"/>
</dbReference>
<proteinExistence type="predicted"/>
<organism evidence="1 2">
    <name type="scientific">Tateyamaria armeniaca</name>
    <dbReference type="NCBI Taxonomy" id="2518930"/>
    <lineage>
        <taxon>Bacteria</taxon>
        <taxon>Pseudomonadati</taxon>
        <taxon>Pseudomonadota</taxon>
        <taxon>Alphaproteobacteria</taxon>
        <taxon>Rhodobacterales</taxon>
        <taxon>Roseobacteraceae</taxon>
        <taxon>Tateyamaria</taxon>
    </lineage>
</organism>
<dbReference type="EMBL" id="JBHDIY010000002">
    <property type="protein sequence ID" value="MFL4471558.1"/>
    <property type="molecule type" value="Genomic_DNA"/>
</dbReference>
<name>A0ABW8V2F0_9RHOB</name>
<keyword evidence="2" id="KW-1185">Reference proteome</keyword>
<evidence type="ECO:0000313" key="1">
    <source>
        <dbReference type="EMBL" id="MFL4471558.1"/>
    </source>
</evidence>
<reference evidence="1 2" key="1">
    <citation type="submission" date="2024-08" db="EMBL/GenBank/DDBJ databases">
        <title>Tateyamaria sp. nov., isolated from marine algae.</title>
        <authorList>
            <person name="Choi B.J."/>
            <person name="Kim J.M."/>
            <person name="Lee J.K."/>
            <person name="Choi D.G."/>
            <person name="Bayburt H."/>
            <person name="Baek J.H."/>
            <person name="Han D.M."/>
            <person name="Jeon C.O."/>
        </authorList>
    </citation>
    <scope>NUCLEOTIDE SEQUENCE [LARGE SCALE GENOMIC DNA]</scope>
    <source>
        <strain evidence="1 2">KMU-156</strain>
    </source>
</reference>
<sequence>MAQKADTSVFDDGDAMKQFILGQNRRVEAWFLQHWQRLDGITGPIHKSTVSRALTGMPIPSNVANAFDTLFDEMRDDPWEWCEPPETLDNLTDYAPLSWWFKTLKPPLSWSRFERIKTHPLDGDDLELTQQRLTQWRDALKAACDQYKTDQALARAYQADFEPEFQHWIVEDGEIRLFEGMELAQHEAGKWSGAKPFRRRVGNPGLYGRSEDEIGLAYALADAVLTLPNVEKACLTYSRPSPVVDTEHFSEPVEPWNGPEFEGIEFDEFKHTPEYSDHTTWQVKHRVCFYWDGQQYQAEDVEPFAQVRIPKHRNDEPEWRVPTADERDLFETGVERKHKTRDELMLVKDEFIAQIWENQKESWAENEYGSRFNKQAFPDGVPRSCAEDAFEACLGRVDVEAAADEQREVARQRMAFRRRLRRRPQ</sequence>
<comment type="caution">
    <text evidence="1">The sequence shown here is derived from an EMBL/GenBank/DDBJ whole genome shotgun (WGS) entry which is preliminary data.</text>
</comment>
<dbReference type="RefSeq" id="WP_407593400.1">
    <property type="nucleotide sequence ID" value="NZ_JBHDIY010000002.1"/>
</dbReference>
<evidence type="ECO:0000313" key="2">
    <source>
        <dbReference type="Proteomes" id="UP001627408"/>
    </source>
</evidence>
<gene>
    <name evidence="1" type="ORF">ACERZ8_17355</name>
</gene>
<accession>A0ABW8V2F0</accession>